<reference evidence="2 3" key="1">
    <citation type="journal article" date="2023" name="Nucleic Acids Res.">
        <title>The hologenome of Daphnia magna reveals possible DNA methylation and microbiome-mediated evolution of the host genome.</title>
        <authorList>
            <person name="Chaturvedi A."/>
            <person name="Li X."/>
            <person name="Dhandapani V."/>
            <person name="Marshall H."/>
            <person name="Kissane S."/>
            <person name="Cuenca-Cambronero M."/>
            <person name="Asole G."/>
            <person name="Calvet F."/>
            <person name="Ruiz-Romero M."/>
            <person name="Marangio P."/>
            <person name="Guigo R."/>
            <person name="Rago D."/>
            <person name="Mirbahai L."/>
            <person name="Eastwood N."/>
            <person name="Colbourne J.K."/>
            <person name="Zhou J."/>
            <person name="Mallon E."/>
            <person name="Orsini L."/>
        </authorList>
    </citation>
    <scope>NUCLEOTIDE SEQUENCE [LARGE SCALE GENOMIC DNA]</scope>
    <source>
        <strain evidence="2">LRV0_1</strain>
    </source>
</reference>
<proteinExistence type="predicted"/>
<feature type="region of interest" description="Disordered" evidence="1">
    <location>
        <begin position="49"/>
        <end position="70"/>
    </location>
</feature>
<protein>
    <submittedName>
        <fullName evidence="2">Uncharacterized protein</fullName>
    </submittedName>
</protein>
<gene>
    <name evidence="2" type="ORF">OUZ56_003609</name>
</gene>
<dbReference type="EMBL" id="JAOYFB010000036">
    <property type="protein sequence ID" value="KAK4021699.1"/>
    <property type="molecule type" value="Genomic_DNA"/>
</dbReference>
<feature type="compositionally biased region" description="Polar residues" evidence="1">
    <location>
        <begin position="50"/>
        <end position="70"/>
    </location>
</feature>
<name>A0ABR0A9L9_9CRUS</name>
<evidence type="ECO:0000313" key="3">
    <source>
        <dbReference type="Proteomes" id="UP001234178"/>
    </source>
</evidence>
<dbReference type="Proteomes" id="UP001234178">
    <property type="component" value="Unassembled WGS sequence"/>
</dbReference>
<evidence type="ECO:0000256" key="1">
    <source>
        <dbReference type="SAM" id="MobiDB-lite"/>
    </source>
</evidence>
<evidence type="ECO:0000313" key="2">
    <source>
        <dbReference type="EMBL" id="KAK4021699.1"/>
    </source>
</evidence>
<sequence length="70" mass="7378">MTNEIQRAVCESEGTKTIGVAASFTVVSSSSVPSLGALTPFRKFPIGYSLDTNSPHRNPETVCSSGKTDD</sequence>
<accession>A0ABR0A9L9</accession>
<keyword evidence="3" id="KW-1185">Reference proteome</keyword>
<comment type="caution">
    <text evidence="2">The sequence shown here is derived from an EMBL/GenBank/DDBJ whole genome shotgun (WGS) entry which is preliminary data.</text>
</comment>
<organism evidence="2 3">
    <name type="scientific">Daphnia magna</name>
    <dbReference type="NCBI Taxonomy" id="35525"/>
    <lineage>
        <taxon>Eukaryota</taxon>
        <taxon>Metazoa</taxon>
        <taxon>Ecdysozoa</taxon>
        <taxon>Arthropoda</taxon>
        <taxon>Crustacea</taxon>
        <taxon>Branchiopoda</taxon>
        <taxon>Diplostraca</taxon>
        <taxon>Cladocera</taxon>
        <taxon>Anomopoda</taxon>
        <taxon>Daphniidae</taxon>
        <taxon>Daphnia</taxon>
    </lineage>
</organism>